<proteinExistence type="predicted"/>
<feature type="transmembrane region" description="Helical" evidence="7">
    <location>
        <begin position="343"/>
        <end position="360"/>
    </location>
</feature>
<sequence>MDVTEVPAGPDGGRRPGRVGGPITLAVIVGFQLMLVVDITIVNVALPAIQRALDFSTADLSWVANAYTLAVGGLLLLGGRAGDVLGRRRVFVAGVVVFTVASLAGGFATDPGWLIATRALQGVGAALAGPSTMALIANNFREGTERHRALGVFAAVSGGGGSLGIIGGGMLTEWASWRWVMFVNVPIGLAILLLTPRFVREADRRPGRLDVTGALLSSVGLTALTYAFIRGASDGWTDPLTLGAFAATAVLLTAFAVLERRADQPILPLGLFRGWLRAGAYLNMFLLAAAMIGVFYFLTLYMQNTLSFSPVETGLGFLAMTVPMFAAARWAPQLLARLGPKRLAVVGTLPVIASMGWLTTLSDHSSFVAHLLGPLLLIGIGVGLTFMPLNAIILATVEPRDIGSASGLLQAVQRVGSSLGLAILVAVAAHAGTASFAGQAARAFQVAAVLAVLALLVTVFVVRPKPAG</sequence>
<dbReference type="PROSITE" id="PS50850">
    <property type="entry name" value="MFS"/>
    <property type="match status" value="1"/>
</dbReference>
<dbReference type="PANTHER" id="PTHR42718">
    <property type="entry name" value="MAJOR FACILITATOR SUPERFAMILY MULTIDRUG TRANSPORTER MFSC"/>
    <property type="match status" value="1"/>
</dbReference>
<evidence type="ECO:0000256" key="3">
    <source>
        <dbReference type="ARBA" id="ARBA00022475"/>
    </source>
</evidence>
<feature type="transmembrane region" description="Helical" evidence="7">
    <location>
        <begin position="23"/>
        <end position="48"/>
    </location>
</feature>
<keyword evidence="2" id="KW-0813">Transport</keyword>
<keyword evidence="6 7" id="KW-0472">Membrane</keyword>
<dbReference type="PANTHER" id="PTHR42718:SF46">
    <property type="entry name" value="BLR6921 PROTEIN"/>
    <property type="match status" value="1"/>
</dbReference>
<dbReference type="RefSeq" id="WP_122979851.1">
    <property type="nucleotide sequence ID" value="NZ_BOMX01000116.1"/>
</dbReference>
<accession>A0A561WBF2</accession>
<evidence type="ECO:0000259" key="8">
    <source>
        <dbReference type="PROSITE" id="PS50850"/>
    </source>
</evidence>
<feature type="transmembrane region" description="Helical" evidence="7">
    <location>
        <begin position="372"/>
        <end position="397"/>
    </location>
</feature>
<feature type="transmembrane region" description="Helical" evidence="7">
    <location>
        <begin position="241"/>
        <end position="258"/>
    </location>
</feature>
<feature type="transmembrane region" description="Helical" evidence="7">
    <location>
        <begin position="60"/>
        <end position="78"/>
    </location>
</feature>
<keyword evidence="5 7" id="KW-1133">Transmembrane helix</keyword>
<dbReference type="InterPro" id="IPR020846">
    <property type="entry name" value="MFS_dom"/>
</dbReference>
<dbReference type="AlphaFoldDB" id="A0A561WBF2"/>
<dbReference type="InterPro" id="IPR011701">
    <property type="entry name" value="MFS"/>
</dbReference>
<dbReference type="OrthoDB" id="3218494at2"/>
<dbReference type="Proteomes" id="UP000320239">
    <property type="component" value="Unassembled WGS sequence"/>
</dbReference>
<dbReference type="SUPFAM" id="SSF103473">
    <property type="entry name" value="MFS general substrate transporter"/>
    <property type="match status" value="1"/>
</dbReference>
<comment type="caution">
    <text evidence="9">The sequence shown here is derived from an EMBL/GenBank/DDBJ whole genome shotgun (WGS) entry which is preliminary data.</text>
</comment>
<evidence type="ECO:0000256" key="1">
    <source>
        <dbReference type="ARBA" id="ARBA00004651"/>
    </source>
</evidence>
<evidence type="ECO:0000256" key="2">
    <source>
        <dbReference type="ARBA" id="ARBA00022448"/>
    </source>
</evidence>
<evidence type="ECO:0000256" key="4">
    <source>
        <dbReference type="ARBA" id="ARBA00022692"/>
    </source>
</evidence>
<gene>
    <name evidence="9" type="ORF">FHX34_103727</name>
</gene>
<keyword evidence="4 7" id="KW-0812">Transmembrane</keyword>
<dbReference type="CDD" id="cd17321">
    <property type="entry name" value="MFS_MMR_MDR_like"/>
    <property type="match status" value="1"/>
</dbReference>
<evidence type="ECO:0000256" key="7">
    <source>
        <dbReference type="SAM" id="Phobius"/>
    </source>
</evidence>
<feature type="domain" description="Major facilitator superfamily (MFS) profile" evidence="8">
    <location>
        <begin position="24"/>
        <end position="466"/>
    </location>
</feature>
<keyword evidence="3" id="KW-1003">Cell membrane</keyword>
<feature type="transmembrane region" description="Helical" evidence="7">
    <location>
        <begin position="314"/>
        <end position="331"/>
    </location>
</feature>
<comment type="subcellular location">
    <subcellularLocation>
        <location evidence="1">Cell membrane</location>
        <topology evidence="1">Multi-pass membrane protein</topology>
    </subcellularLocation>
</comment>
<keyword evidence="10" id="KW-1185">Reference proteome</keyword>
<dbReference type="Pfam" id="PF07690">
    <property type="entry name" value="MFS_1"/>
    <property type="match status" value="1"/>
</dbReference>
<name>A0A561WBF2_ACTTI</name>
<feature type="transmembrane region" description="Helical" evidence="7">
    <location>
        <begin position="211"/>
        <end position="229"/>
    </location>
</feature>
<feature type="transmembrane region" description="Helical" evidence="7">
    <location>
        <begin position="149"/>
        <end position="171"/>
    </location>
</feature>
<evidence type="ECO:0000313" key="9">
    <source>
        <dbReference type="EMBL" id="TWG21197.1"/>
    </source>
</evidence>
<dbReference type="EMBL" id="VIWY01000003">
    <property type="protein sequence ID" value="TWG21197.1"/>
    <property type="molecule type" value="Genomic_DNA"/>
</dbReference>
<reference evidence="9 10" key="1">
    <citation type="submission" date="2019-06" db="EMBL/GenBank/DDBJ databases">
        <title>Sequencing the genomes of 1000 actinobacteria strains.</title>
        <authorList>
            <person name="Klenk H.-P."/>
        </authorList>
    </citation>
    <scope>NUCLEOTIDE SEQUENCE [LARGE SCALE GENOMIC DNA]</scope>
    <source>
        <strain evidence="9 10">DSM 43866</strain>
    </source>
</reference>
<protein>
    <submittedName>
        <fullName evidence="9">EmrB/QacA subfamily drug resistance transporter</fullName>
    </submittedName>
</protein>
<feature type="transmembrane region" description="Helical" evidence="7">
    <location>
        <begin position="90"/>
        <end position="109"/>
    </location>
</feature>
<dbReference type="Gene3D" id="1.20.1250.20">
    <property type="entry name" value="MFS general substrate transporter like domains"/>
    <property type="match status" value="1"/>
</dbReference>
<feature type="transmembrane region" description="Helical" evidence="7">
    <location>
        <begin position="443"/>
        <end position="462"/>
    </location>
</feature>
<evidence type="ECO:0000256" key="6">
    <source>
        <dbReference type="ARBA" id="ARBA00023136"/>
    </source>
</evidence>
<evidence type="ECO:0000256" key="5">
    <source>
        <dbReference type="ARBA" id="ARBA00022989"/>
    </source>
</evidence>
<feature type="transmembrane region" description="Helical" evidence="7">
    <location>
        <begin position="418"/>
        <end position="437"/>
    </location>
</feature>
<feature type="transmembrane region" description="Helical" evidence="7">
    <location>
        <begin position="279"/>
        <end position="302"/>
    </location>
</feature>
<dbReference type="GO" id="GO:0005886">
    <property type="term" value="C:plasma membrane"/>
    <property type="evidence" value="ECO:0007669"/>
    <property type="project" value="UniProtKB-SubCell"/>
</dbReference>
<dbReference type="InterPro" id="IPR036259">
    <property type="entry name" value="MFS_trans_sf"/>
</dbReference>
<evidence type="ECO:0000313" key="10">
    <source>
        <dbReference type="Proteomes" id="UP000320239"/>
    </source>
</evidence>
<organism evidence="9 10">
    <name type="scientific">Actinoplanes teichomyceticus</name>
    <dbReference type="NCBI Taxonomy" id="1867"/>
    <lineage>
        <taxon>Bacteria</taxon>
        <taxon>Bacillati</taxon>
        <taxon>Actinomycetota</taxon>
        <taxon>Actinomycetes</taxon>
        <taxon>Micromonosporales</taxon>
        <taxon>Micromonosporaceae</taxon>
        <taxon>Actinoplanes</taxon>
    </lineage>
</organism>
<feature type="transmembrane region" description="Helical" evidence="7">
    <location>
        <begin position="177"/>
        <end position="199"/>
    </location>
</feature>
<feature type="transmembrane region" description="Helical" evidence="7">
    <location>
        <begin position="115"/>
        <end position="137"/>
    </location>
</feature>
<dbReference type="Gene3D" id="1.20.1720.10">
    <property type="entry name" value="Multidrug resistance protein D"/>
    <property type="match status" value="1"/>
</dbReference>
<dbReference type="GO" id="GO:0022857">
    <property type="term" value="F:transmembrane transporter activity"/>
    <property type="evidence" value="ECO:0007669"/>
    <property type="project" value="InterPro"/>
</dbReference>